<dbReference type="InterPro" id="IPR036396">
    <property type="entry name" value="Cyt_P450_sf"/>
</dbReference>
<sequence length="674" mass="76387">MLCPVSLKGRPIVVLGLRGGLLGSNPILHRSLGDGIFAVDGDKWRHQRKLEKLKFSTKVLRDVSTAIFKSSTVKLADTISSLAAAEKTIDLQVGLGFDLDTLLGFNEEINQFMKAMDDSNESRSRGQIYGNFCTFLLGGFKSSMLVASNAINARRLPLALLVYMLVRPSMTTSVKKNSVLRSFFKKQKLTIPNFIDWYRQLRIILSAEDKENYLEHPIPDALVTALGQQVHPQALAAHATWVKGLKEIDALMLMTMELDIQQNLTHLGAYDMLQELKTMFAKQAEQELLQTVREFHACKQEEGQSVSSYVLKMKSYIENFEHLTQPVSLRLATVNELHAMLKLHEKMLPKKDATDALHAIRAAGGNSRVDEMILARVSSGFAGKKYGRTSPSCIWVCWAGKIAFWQLKLLENITYAPSITLENSIYNSSSKWSLEDLDIIQEEDTQPSIDTSLHHDEDDQEIDEPQIDINPIRELHWTTVKNIMKCLCNNKDMFLVYEGDMKRELRVSCYTDVGYLTDADDLKSQTGYAFVLNGALSETLRLYPAVPLDGNSAEKDDVLPDGFKIKKGDGVAYMAYPMGRMTFIWGEDAGDFRPERWLDNGVFHPESPFKFTAFQGGPRICLGKEFAYRQMKILAAFLVYFFKFKLVDESFEAMYRTMFTLHMDKGLHLYAYPR</sequence>
<accession>A0ABQ4ZUT4</accession>
<evidence type="ECO:0000256" key="5">
    <source>
        <dbReference type="ARBA" id="ARBA00023004"/>
    </source>
</evidence>
<protein>
    <submittedName>
        <fullName evidence="6">Zinc finger, CCHC-type containing protein</fullName>
    </submittedName>
</protein>
<gene>
    <name evidence="6" type="ORF">Tco_0800204</name>
</gene>
<name>A0ABQ4ZUT4_9ASTR</name>
<evidence type="ECO:0000313" key="6">
    <source>
        <dbReference type="EMBL" id="GJS93236.1"/>
    </source>
</evidence>
<keyword evidence="3" id="KW-0479">Metal-binding</keyword>
<dbReference type="InterPro" id="IPR001128">
    <property type="entry name" value="Cyt_P450"/>
</dbReference>
<evidence type="ECO:0000256" key="4">
    <source>
        <dbReference type="ARBA" id="ARBA00023002"/>
    </source>
</evidence>
<dbReference type="SUPFAM" id="SSF48264">
    <property type="entry name" value="Cytochrome P450"/>
    <property type="match status" value="2"/>
</dbReference>
<dbReference type="Gene3D" id="1.10.630.10">
    <property type="entry name" value="Cytochrome P450"/>
    <property type="match status" value="2"/>
</dbReference>
<reference evidence="6" key="1">
    <citation type="journal article" date="2022" name="Int. J. Mol. Sci.">
        <title>Draft Genome of Tanacetum Coccineum: Genomic Comparison of Closely Related Tanacetum-Family Plants.</title>
        <authorList>
            <person name="Yamashiro T."/>
            <person name="Shiraishi A."/>
            <person name="Nakayama K."/>
            <person name="Satake H."/>
        </authorList>
    </citation>
    <scope>NUCLEOTIDE SEQUENCE</scope>
</reference>
<dbReference type="Pfam" id="PF00067">
    <property type="entry name" value="p450"/>
    <property type="match status" value="1"/>
</dbReference>
<keyword evidence="7" id="KW-1185">Reference proteome</keyword>
<comment type="caution">
    <text evidence="6">The sequence shown here is derived from an EMBL/GenBank/DDBJ whole genome shotgun (WGS) entry which is preliminary data.</text>
</comment>
<organism evidence="6 7">
    <name type="scientific">Tanacetum coccineum</name>
    <dbReference type="NCBI Taxonomy" id="301880"/>
    <lineage>
        <taxon>Eukaryota</taxon>
        <taxon>Viridiplantae</taxon>
        <taxon>Streptophyta</taxon>
        <taxon>Embryophyta</taxon>
        <taxon>Tracheophyta</taxon>
        <taxon>Spermatophyta</taxon>
        <taxon>Magnoliopsida</taxon>
        <taxon>eudicotyledons</taxon>
        <taxon>Gunneridae</taxon>
        <taxon>Pentapetalae</taxon>
        <taxon>asterids</taxon>
        <taxon>campanulids</taxon>
        <taxon>Asterales</taxon>
        <taxon>Asteraceae</taxon>
        <taxon>Asteroideae</taxon>
        <taxon>Anthemideae</taxon>
        <taxon>Anthemidinae</taxon>
        <taxon>Tanacetum</taxon>
    </lineage>
</organism>
<dbReference type="Proteomes" id="UP001151760">
    <property type="component" value="Unassembled WGS sequence"/>
</dbReference>
<proteinExistence type="inferred from homology"/>
<evidence type="ECO:0000256" key="1">
    <source>
        <dbReference type="ARBA" id="ARBA00001971"/>
    </source>
</evidence>
<evidence type="ECO:0000256" key="2">
    <source>
        <dbReference type="ARBA" id="ARBA00010617"/>
    </source>
</evidence>
<dbReference type="EMBL" id="BQNB010011642">
    <property type="protein sequence ID" value="GJS93236.1"/>
    <property type="molecule type" value="Genomic_DNA"/>
</dbReference>
<evidence type="ECO:0000313" key="7">
    <source>
        <dbReference type="Proteomes" id="UP001151760"/>
    </source>
</evidence>
<reference evidence="6" key="2">
    <citation type="submission" date="2022-01" db="EMBL/GenBank/DDBJ databases">
        <authorList>
            <person name="Yamashiro T."/>
            <person name="Shiraishi A."/>
            <person name="Satake H."/>
            <person name="Nakayama K."/>
        </authorList>
    </citation>
    <scope>NUCLEOTIDE SEQUENCE</scope>
</reference>
<keyword evidence="4" id="KW-0560">Oxidoreductase</keyword>
<comment type="similarity">
    <text evidence="2">Belongs to the cytochrome P450 family.</text>
</comment>
<dbReference type="PANTHER" id="PTHR24296">
    <property type="entry name" value="CYTOCHROME P450"/>
    <property type="match status" value="1"/>
</dbReference>
<keyword evidence="5" id="KW-0408">Iron</keyword>
<evidence type="ECO:0000256" key="3">
    <source>
        <dbReference type="ARBA" id="ARBA00022723"/>
    </source>
</evidence>
<comment type="cofactor">
    <cofactor evidence="1">
        <name>heme</name>
        <dbReference type="ChEBI" id="CHEBI:30413"/>
    </cofactor>
</comment>